<dbReference type="STRING" id="1913578.LPB140_09945"/>
<accession>A0A1L3JD49</accession>
<keyword evidence="1" id="KW-0732">Signal</keyword>
<gene>
    <name evidence="2" type="ORF">LPB140_09945</name>
</gene>
<dbReference type="KEGG" id="sphl:LPB140_09945"/>
<name>A0A1L3JD49_9SPHN</name>
<reference evidence="2 3" key="1">
    <citation type="submission" date="2016-11" db="EMBL/GenBank/DDBJ databases">
        <title>Sphingorhabdus sp. LPB0140, isolated from marine environment.</title>
        <authorList>
            <person name="Kim E."/>
            <person name="Yi H."/>
        </authorList>
    </citation>
    <scope>NUCLEOTIDE SEQUENCE [LARGE SCALE GENOMIC DNA]</scope>
    <source>
        <strain evidence="2 3">LPB0140</strain>
    </source>
</reference>
<evidence type="ECO:0000313" key="2">
    <source>
        <dbReference type="EMBL" id="APG63054.1"/>
    </source>
</evidence>
<evidence type="ECO:0000256" key="1">
    <source>
        <dbReference type="SAM" id="SignalP"/>
    </source>
</evidence>
<dbReference type="AlphaFoldDB" id="A0A1L3JD49"/>
<feature type="signal peptide" evidence="1">
    <location>
        <begin position="1"/>
        <end position="16"/>
    </location>
</feature>
<sequence>MSLALFIAASISSATIAPIAPIALIAHSSDPILACPSGKSDDECSVQDVINAISIPKDLNHITTGCIYEYMGHCASTAKGLILGAPNHAPAIWVQMLLLPKDGPQVQMTILLDLTLLDEPKIAGIAQSSNFLNPPYQIYDDDQPTLIHIEGRQAGTAYGNADMLYQYKNAAWRPVDIISWIKEAEENIPEGFEMRKDIKYNFREMMASSLIWRDGDGNCCATGGDVYFDFDIKGDMLSPVAMSFNEAAKGAPQTKHIMLSGHSDKTEAANDLNVNK</sequence>
<dbReference type="OrthoDB" id="7199813at2"/>
<evidence type="ECO:0000313" key="3">
    <source>
        <dbReference type="Proteomes" id="UP000242561"/>
    </source>
</evidence>
<dbReference type="Proteomes" id="UP000242561">
    <property type="component" value="Chromosome"/>
</dbReference>
<proteinExistence type="predicted"/>
<dbReference type="EMBL" id="CP018154">
    <property type="protein sequence ID" value="APG63054.1"/>
    <property type="molecule type" value="Genomic_DNA"/>
</dbReference>
<dbReference type="RefSeq" id="WP_072559706.1">
    <property type="nucleotide sequence ID" value="NZ_CP018154.1"/>
</dbReference>
<keyword evidence="3" id="KW-1185">Reference proteome</keyword>
<feature type="chain" id="PRO_5012250492" evidence="1">
    <location>
        <begin position="17"/>
        <end position="276"/>
    </location>
</feature>
<protein>
    <submittedName>
        <fullName evidence="2">Uncharacterized protein</fullName>
    </submittedName>
</protein>
<organism evidence="2 3">
    <name type="scientific">Sphingorhabdus lutea</name>
    <dbReference type="NCBI Taxonomy" id="1913578"/>
    <lineage>
        <taxon>Bacteria</taxon>
        <taxon>Pseudomonadati</taxon>
        <taxon>Pseudomonadota</taxon>
        <taxon>Alphaproteobacteria</taxon>
        <taxon>Sphingomonadales</taxon>
        <taxon>Sphingomonadaceae</taxon>
        <taxon>Sphingorhabdus</taxon>
    </lineage>
</organism>